<name>A0A174YD28_9FIRM</name>
<dbReference type="Pfam" id="PF14501">
    <property type="entry name" value="HATPase_c_5"/>
    <property type="match status" value="1"/>
</dbReference>
<dbReference type="OrthoDB" id="9156435at2"/>
<dbReference type="InterPro" id="IPR036890">
    <property type="entry name" value="HATPase_C_sf"/>
</dbReference>
<keyword evidence="3" id="KW-0808">Transferase</keyword>
<dbReference type="EMBL" id="CZBX01000007">
    <property type="protein sequence ID" value="CUQ88095.1"/>
    <property type="molecule type" value="Genomic_DNA"/>
</dbReference>
<evidence type="ECO:0000313" key="3">
    <source>
        <dbReference type="EMBL" id="CUQ88095.1"/>
    </source>
</evidence>
<dbReference type="CDD" id="cd16935">
    <property type="entry name" value="HATPase_AgrC-ComD-like"/>
    <property type="match status" value="1"/>
</dbReference>
<evidence type="ECO:0000313" key="4">
    <source>
        <dbReference type="Proteomes" id="UP000078383"/>
    </source>
</evidence>
<dbReference type="RefSeq" id="WP_055145446.1">
    <property type="nucleotide sequence ID" value="NZ_CZBR01000002.1"/>
</dbReference>
<gene>
    <name evidence="3" type="ORF">ERS852502_01702</name>
</gene>
<feature type="transmembrane region" description="Helical" evidence="1">
    <location>
        <begin position="132"/>
        <end position="151"/>
    </location>
</feature>
<protein>
    <submittedName>
        <fullName evidence="3">Sensory histidine kinase DcuS</fullName>
    </submittedName>
</protein>
<dbReference type="AlphaFoldDB" id="A0A174YD28"/>
<feature type="transmembrane region" description="Helical" evidence="1">
    <location>
        <begin position="163"/>
        <end position="182"/>
    </location>
</feature>
<feature type="transmembrane region" description="Helical" evidence="1">
    <location>
        <begin position="38"/>
        <end position="56"/>
    </location>
</feature>
<keyword evidence="1" id="KW-1133">Transmembrane helix</keyword>
<dbReference type="GO" id="GO:0016301">
    <property type="term" value="F:kinase activity"/>
    <property type="evidence" value="ECO:0007669"/>
    <property type="project" value="UniProtKB-KW"/>
</dbReference>
<evidence type="ECO:0000259" key="2">
    <source>
        <dbReference type="Pfam" id="PF14501"/>
    </source>
</evidence>
<keyword evidence="3" id="KW-0418">Kinase</keyword>
<feature type="transmembrane region" description="Helical" evidence="1">
    <location>
        <begin position="92"/>
        <end position="112"/>
    </location>
</feature>
<proteinExistence type="predicted"/>
<feature type="domain" description="Sensor histidine kinase NatK-like C-terminal" evidence="2">
    <location>
        <begin position="341"/>
        <end position="443"/>
    </location>
</feature>
<sequence>MNTLGICIGLNFLETFLFYYLLFGTVIDRKTLKTKDKWILYFVLIVTSTIISVWVKRSVFSAYGYLLTILILVLGSFLAYRKQLILLTGIASMYEAAMMLFLYIIYYLLAFIYGNQAENPQILFFRYHENEVFCVIQSLLLIISFFIIFKIRSWKKKKDIEAFQWVFVLCGVLLSALVLEYQKLLKYGLLYSTAGIPVIQDVLKGSLISFLTMIVLVIVMTFLIWKNRNITGQNTFLLMKEEMEKQKYEEIRASIEQNKELVHDTKNHYLVISEYVKNQEYEKLENYVDEIRRNFVKINPQIYTGNHVVDLILGQKRILAVQKGIDFQLDVTPLSSLTMEEREICSLFGNLLDNALEACEKVTDKERKKISIKIEQHMQMLFLEIKNGTDKLPAKSGHTFLTSKQDKSLHGYGLKSVERIVTRYDGDLAYEMEDGMFVVSITFFDL</sequence>
<dbReference type="SUPFAM" id="SSF55874">
    <property type="entry name" value="ATPase domain of HSP90 chaperone/DNA topoisomerase II/histidine kinase"/>
    <property type="match status" value="1"/>
</dbReference>
<keyword evidence="1" id="KW-0472">Membrane</keyword>
<accession>A0A174YD28</accession>
<organism evidence="3 4">
    <name type="scientific">[Ruminococcus] torques</name>
    <dbReference type="NCBI Taxonomy" id="33039"/>
    <lineage>
        <taxon>Bacteria</taxon>
        <taxon>Bacillati</taxon>
        <taxon>Bacillota</taxon>
        <taxon>Clostridia</taxon>
        <taxon>Lachnospirales</taxon>
        <taxon>Lachnospiraceae</taxon>
        <taxon>Mediterraneibacter</taxon>
    </lineage>
</organism>
<dbReference type="Gene3D" id="3.30.565.10">
    <property type="entry name" value="Histidine kinase-like ATPase, C-terminal domain"/>
    <property type="match status" value="1"/>
</dbReference>
<evidence type="ECO:0000256" key="1">
    <source>
        <dbReference type="SAM" id="Phobius"/>
    </source>
</evidence>
<feature type="transmembrane region" description="Helical" evidence="1">
    <location>
        <begin position="202"/>
        <end position="225"/>
    </location>
</feature>
<keyword evidence="1" id="KW-0812">Transmembrane</keyword>
<feature type="transmembrane region" description="Helical" evidence="1">
    <location>
        <begin position="62"/>
        <end position="80"/>
    </location>
</feature>
<feature type="transmembrane region" description="Helical" evidence="1">
    <location>
        <begin position="6"/>
        <end position="26"/>
    </location>
</feature>
<dbReference type="InterPro" id="IPR032834">
    <property type="entry name" value="NatK-like_C"/>
</dbReference>
<reference evidence="3 4" key="1">
    <citation type="submission" date="2015-09" db="EMBL/GenBank/DDBJ databases">
        <authorList>
            <consortium name="Pathogen Informatics"/>
        </authorList>
    </citation>
    <scope>NUCLEOTIDE SEQUENCE [LARGE SCALE GENOMIC DNA]</scope>
    <source>
        <strain evidence="3 4">2789STDY5834889</strain>
    </source>
</reference>
<dbReference type="Proteomes" id="UP000078383">
    <property type="component" value="Unassembled WGS sequence"/>
</dbReference>